<protein>
    <recommendedName>
        <fullName evidence="1">Endolysin-like domain-containing protein</fullName>
    </recommendedName>
</protein>
<accession>A0A8S5TP77</accession>
<evidence type="ECO:0000313" key="2">
    <source>
        <dbReference type="EMBL" id="DAF64941.1"/>
    </source>
</evidence>
<name>A0A8S5TP77_9CAUD</name>
<evidence type="ECO:0000259" key="1">
    <source>
        <dbReference type="Pfam" id="PF25309"/>
    </source>
</evidence>
<organism evidence="2">
    <name type="scientific">Siphoviridae sp. ctPrm3</name>
    <dbReference type="NCBI Taxonomy" id="2827864"/>
    <lineage>
        <taxon>Viruses</taxon>
        <taxon>Duplodnaviria</taxon>
        <taxon>Heunggongvirae</taxon>
        <taxon>Uroviricota</taxon>
        <taxon>Caudoviricetes</taxon>
    </lineage>
</organism>
<dbReference type="InterPro" id="IPR057370">
    <property type="entry name" value="ELLD"/>
</dbReference>
<dbReference type="EMBL" id="BK032870">
    <property type="protein sequence ID" value="DAF64941.1"/>
    <property type="molecule type" value="Genomic_DNA"/>
</dbReference>
<proteinExistence type="predicted"/>
<reference evidence="2" key="1">
    <citation type="journal article" date="2021" name="Proc. Natl. Acad. Sci. U.S.A.">
        <title>A Catalog of Tens of Thousands of Viruses from Human Metagenomes Reveals Hidden Associations with Chronic Diseases.</title>
        <authorList>
            <person name="Tisza M.J."/>
            <person name="Buck C.B."/>
        </authorList>
    </citation>
    <scope>NUCLEOTIDE SEQUENCE</scope>
    <source>
        <strain evidence="2">CtPrm3</strain>
    </source>
</reference>
<dbReference type="Pfam" id="PF25309">
    <property type="entry name" value="ELLD"/>
    <property type="match status" value="1"/>
</dbReference>
<feature type="domain" description="Endolysin-like" evidence="1">
    <location>
        <begin position="6"/>
        <end position="120"/>
    </location>
</feature>
<sequence length="317" mass="33827">MAITQREAFAQVMEHLVSHDGGGGHGYSQANRMGDGTTETICLSDGTTVTIAGGDRDCSSAVVTALRAVGVNTFGASYTGNMREQLLKTGLFGWRKMGVKSAQRGDIYLNEKCHTAVCVSPYGSARGDLLAQFSISEKGTVTGTKGDQTGRESNIKAYYSYPWDGTLYWLGDGKTLNGSNTEVADNTVPSLGDTRYFGPKMAKELQRQLGTTADGVISGQWPANERYLWACDRGVIEYVKGGVGSNAVRALQDKVGCKVYPVVGGVQARQMGSGTVFKHQQWLIAQGISCGSSGADGYQGRDTNVAIGQALVKQLYR</sequence>